<dbReference type="SUPFAM" id="SSF51569">
    <property type="entry name" value="Aldolase"/>
    <property type="match status" value="1"/>
</dbReference>
<comment type="caution">
    <text evidence="3">The sequence shown here is derived from an EMBL/GenBank/DDBJ whole genome shotgun (WGS) entry which is preliminary data.</text>
</comment>
<keyword evidence="1" id="KW-0456">Lyase</keyword>
<keyword evidence="2" id="KW-0704">Schiff base</keyword>
<dbReference type="PANTHER" id="PTHR12128">
    <property type="entry name" value="DIHYDRODIPICOLINATE SYNTHASE"/>
    <property type="match status" value="1"/>
</dbReference>
<accession>X1U1L4</accession>
<evidence type="ECO:0000313" key="3">
    <source>
        <dbReference type="EMBL" id="GAJ11414.1"/>
    </source>
</evidence>
<dbReference type="CDD" id="cd00408">
    <property type="entry name" value="DHDPS-like"/>
    <property type="match status" value="1"/>
</dbReference>
<dbReference type="PRINTS" id="PR00146">
    <property type="entry name" value="DHPICSNTHASE"/>
</dbReference>
<dbReference type="PROSITE" id="PS00666">
    <property type="entry name" value="DHDPS_2"/>
    <property type="match status" value="1"/>
</dbReference>
<dbReference type="GO" id="GO:0008840">
    <property type="term" value="F:4-hydroxy-tetrahydrodipicolinate synthase activity"/>
    <property type="evidence" value="ECO:0007669"/>
    <property type="project" value="TreeGrafter"/>
</dbReference>
<evidence type="ECO:0000256" key="2">
    <source>
        <dbReference type="ARBA" id="ARBA00023270"/>
    </source>
</evidence>
<evidence type="ECO:0000256" key="1">
    <source>
        <dbReference type="ARBA" id="ARBA00023239"/>
    </source>
</evidence>
<dbReference type="InterPro" id="IPR002220">
    <property type="entry name" value="DapA-like"/>
</dbReference>
<name>X1U1L4_9ZZZZ</name>
<reference evidence="3" key="1">
    <citation type="journal article" date="2014" name="Front. Microbiol.">
        <title>High frequency of phylogenetically diverse reductive dehalogenase-homologous genes in deep subseafloor sedimentary metagenomes.</title>
        <authorList>
            <person name="Kawai M."/>
            <person name="Futagami T."/>
            <person name="Toyoda A."/>
            <person name="Takaki Y."/>
            <person name="Nishi S."/>
            <person name="Hori S."/>
            <person name="Arai W."/>
            <person name="Tsubouchi T."/>
            <person name="Morono Y."/>
            <person name="Uchiyama I."/>
            <person name="Ito T."/>
            <person name="Fujiyama A."/>
            <person name="Inagaki F."/>
            <person name="Takami H."/>
        </authorList>
    </citation>
    <scope>NUCLEOTIDE SEQUENCE</scope>
    <source>
        <strain evidence="3">Expedition CK06-06</strain>
    </source>
</reference>
<dbReference type="EMBL" id="BARW01029615">
    <property type="protein sequence ID" value="GAJ11414.1"/>
    <property type="molecule type" value="Genomic_DNA"/>
</dbReference>
<feature type="non-terminal residue" evidence="3">
    <location>
        <position position="187"/>
    </location>
</feature>
<dbReference type="SMART" id="SM01130">
    <property type="entry name" value="DHDPS"/>
    <property type="match status" value="1"/>
</dbReference>
<dbReference type="PANTHER" id="PTHR12128:SF66">
    <property type="entry name" value="4-HYDROXY-2-OXOGLUTARATE ALDOLASE, MITOCHONDRIAL"/>
    <property type="match status" value="1"/>
</dbReference>
<dbReference type="Gene3D" id="3.20.20.70">
    <property type="entry name" value="Aldolase class I"/>
    <property type="match status" value="1"/>
</dbReference>
<dbReference type="GO" id="GO:0044281">
    <property type="term" value="P:small molecule metabolic process"/>
    <property type="evidence" value="ECO:0007669"/>
    <property type="project" value="UniProtKB-ARBA"/>
</dbReference>
<protein>
    <recommendedName>
        <fullName evidence="4">4-hydroxy-tetrahydrodipicolinate synthase</fullName>
    </recommendedName>
</protein>
<dbReference type="InterPro" id="IPR020625">
    <property type="entry name" value="Schiff_base-form_aldolases_AS"/>
</dbReference>
<dbReference type="InterPro" id="IPR013785">
    <property type="entry name" value="Aldolase_TIM"/>
</dbReference>
<gene>
    <name evidence="3" type="ORF">S12H4_47548</name>
</gene>
<dbReference type="Pfam" id="PF00701">
    <property type="entry name" value="DHDPS"/>
    <property type="match status" value="1"/>
</dbReference>
<evidence type="ECO:0008006" key="4">
    <source>
        <dbReference type="Google" id="ProtNLM"/>
    </source>
</evidence>
<dbReference type="AlphaFoldDB" id="X1U1L4"/>
<sequence>MKIQLKGIIPPMVTPLDKNENIDKKAIERVVNYLIKGGVHGLFPLGSTGEWYGFDHAKKKEIIETVVEATNKRVPVYVGTGATTTGETISLTRLAADIGADAVSVITPVFISPNAQELYNHYQAIASSTDLPVILYNNPGRTGINLSVDLVVKLSKIKNIVGIKDSSGDMTLGAEYIRRTDDDFAVL</sequence>
<proteinExistence type="predicted"/>
<organism evidence="3">
    <name type="scientific">marine sediment metagenome</name>
    <dbReference type="NCBI Taxonomy" id="412755"/>
    <lineage>
        <taxon>unclassified sequences</taxon>
        <taxon>metagenomes</taxon>
        <taxon>ecological metagenomes</taxon>
    </lineage>
</organism>